<reference evidence="8" key="1">
    <citation type="submission" date="2021-01" db="EMBL/GenBank/DDBJ databases">
        <authorList>
            <person name="Corre E."/>
            <person name="Pelletier E."/>
            <person name="Niang G."/>
            <person name="Scheremetjew M."/>
            <person name="Finn R."/>
            <person name="Kale V."/>
            <person name="Holt S."/>
            <person name="Cochrane G."/>
            <person name="Meng A."/>
            <person name="Brown T."/>
            <person name="Cohen L."/>
        </authorList>
    </citation>
    <scope>NUCLEOTIDE SEQUENCE</scope>
    <source>
        <strain evidence="8">CCMP1243</strain>
    </source>
</reference>
<comment type="subcellular location">
    <subcellularLocation>
        <location evidence="1">Membrane</location>
        <topology evidence="1">Multi-pass membrane protein</topology>
    </subcellularLocation>
</comment>
<evidence type="ECO:0000256" key="3">
    <source>
        <dbReference type="ARBA" id="ARBA00022692"/>
    </source>
</evidence>
<dbReference type="PANTHER" id="PTHR10383">
    <property type="entry name" value="SERINE INCORPORATOR"/>
    <property type="match status" value="1"/>
</dbReference>
<dbReference type="EMBL" id="HBHJ01015059">
    <property type="protein sequence ID" value="CAD9686082.1"/>
    <property type="molecule type" value="Transcribed_RNA"/>
</dbReference>
<feature type="transmembrane region" description="Helical" evidence="7">
    <location>
        <begin position="139"/>
        <end position="159"/>
    </location>
</feature>
<evidence type="ECO:0000256" key="1">
    <source>
        <dbReference type="ARBA" id="ARBA00004141"/>
    </source>
</evidence>
<keyword evidence="3 7" id="KW-0812">Transmembrane</keyword>
<evidence type="ECO:0000256" key="6">
    <source>
        <dbReference type="SAM" id="MobiDB-lite"/>
    </source>
</evidence>
<gene>
    <name evidence="8" type="ORF">RMAR1173_LOCUS9935</name>
</gene>
<name>A0A7S2WG83_9STRA</name>
<evidence type="ECO:0000256" key="7">
    <source>
        <dbReference type="SAM" id="Phobius"/>
    </source>
</evidence>
<feature type="transmembrane region" description="Helical" evidence="7">
    <location>
        <begin position="179"/>
        <end position="202"/>
    </location>
</feature>
<evidence type="ECO:0000256" key="5">
    <source>
        <dbReference type="ARBA" id="ARBA00023136"/>
    </source>
</evidence>
<feature type="transmembrane region" description="Helical" evidence="7">
    <location>
        <begin position="36"/>
        <end position="57"/>
    </location>
</feature>
<dbReference type="Pfam" id="PF03348">
    <property type="entry name" value="Serinc"/>
    <property type="match status" value="1"/>
</dbReference>
<comment type="similarity">
    <text evidence="2">Belongs to the TDE1 family.</text>
</comment>
<dbReference type="PANTHER" id="PTHR10383:SF9">
    <property type="entry name" value="SERINE INCORPORATOR, ISOFORM F"/>
    <property type="match status" value="1"/>
</dbReference>
<dbReference type="InterPro" id="IPR005016">
    <property type="entry name" value="TDE1/TMS"/>
</dbReference>
<keyword evidence="4 7" id="KW-1133">Transmembrane helix</keyword>
<feature type="region of interest" description="Disordered" evidence="6">
    <location>
        <begin position="95"/>
        <end position="123"/>
    </location>
</feature>
<evidence type="ECO:0000256" key="4">
    <source>
        <dbReference type="ARBA" id="ARBA00022989"/>
    </source>
</evidence>
<proteinExistence type="inferred from homology"/>
<sequence length="209" mass="22276">MVSSVVAGYAVFLTYVSVSANPVEKCNPMYSKEDNAITISVGLIIAFISISATVYFASSNVTELIHDGSPSKKKQSTASDAVTVADVLTTDASTEAGVKRAQPKSTSTDPEAGDAPDHNSHRFTVDELMSKGGDGGRGWKFNLVMALIAMYWCMTLTNWGTSTGQSKGASPTAGKVTSWINIVACWICLGLYTWTLVAPRLFPNRDFSG</sequence>
<protein>
    <submittedName>
        <fullName evidence="8">Uncharacterized protein</fullName>
    </submittedName>
</protein>
<evidence type="ECO:0000256" key="2">
    <source>
        <dbReference type="ARBA" id="ARBA00006665"/>
    </source>
</evidence>
<dbReference type="GO" id="GO:0016020">
    <property type="term" value="C:membrane"/>
    <property type="evidence" value="ECO:0007669"/>
    <property type="project" value="UniProtKB-SubCell"/>
</dbReference>
<dbReference type="AlphaFoldDB" id="A0A7S2WG83"/>
<evidence type="ECO:0000313" key="8">
    <source>
        <dbReference type="EMBL" id="CAD9686082.1"/>
    </source>
</evidence>
<keyword evidence="5 7" id="KW-0472">Membrane</keyword>
<organism evidence="8">
    <name type="scientific">Rhizochromulina marina</name>
    <dbReference type="NCBI Taxonomy" id="1034831"/>
    <lineage>
        <taxon>Eukaryota</taxon>
        <taxon>Sar</taxon>
        <taxon>Stramenopiles</taxon>
        <taxon>Ochrophyta</taxon>
        <taxon>Dictyochophyceae</taxon>
        <taxon>Rhizochromulinales</taxon>
        <taxon>Rhizochromulina</taxon>
    </lineage>
</organism>
<accession>A0A7S2WG83</accession>